<reference evidence="4" key="1">
    <citation type="submission" date="2017-10" db="EMBL/GenBank/DDBJ databases">
        <title>Rapid genome shrinkage in a self-fertile nematode reveals novel sperm competition proteins.</title>
        <authorList>
            <person name="Yin D."/>
            <person name="Schwarz E.M."/>
            <person name="Thomas C.G."/>
            <person name="Felde R.L."/>
            <person name="Korf I.F."/>
            <person name="Cutter A.D."/>
            <person name="Schartner C.M."/>
            <person name="Ralston E.J."/>
            <person name="Meyer B.J."/>
            <person name="Haag E.S."/>
        </authorList>
    </citation>
    <scope>NUCLEOTIDE SEQUENCE [LARGE SCALE GENOMIC DNA]</scope>
    <source>
        <strain evidence="4">JU1422</strain>
    </source>
</reference>
<evidence type="ECO:0000313" key="4">
    <source>
        <dbReference type="Proteomes" id="UP000230233"/>
    </source>
</evidence>
<feature type="domain" description="F-box" evidence="2">
    <location>
        <begin position="58"/>
        <end position="106"/>
    </location>
</feature>
<protein>
    <recommendedName>
        <fullName evidence="2">F-box domain-containing protein</fullName>
    </recommendedName>
</protein>
<dbReference type="Proteomes" id="UP000230233">
    <property type="component" value="Chromosome III"/>
</dbReference>
<dbReference type="Pfam" id="PF00646">
    <property type="entry name" value="F-box"/>
    <property type="match status" value="1"/>
</dbReference>
<comment type="caution">
    <text evidence="3">The sequence shown here is derived from an EMBL/GenBank/DDBJ whole genome shotgun (WGS) entry which is preliminary data.</text>
</comment>
<gene>
    <name evidence="3" type="primary">Cnig_chr_III.g9163</name>
    <name evidence="3" type="ORF">B9Z55_009163</name>
</gene>
<organism evidence="3 4">
    <name type="scientific">Caenorhabditis nigoni</name>
    <dbReference type="NCBI Taxonomy" id="1611254"/>
    <lineage>
        <taxon>Eukaryota</taxon>
        <taxon>Metazoa</taxon>
        <taxon>Ecdysozoa</taxon>
        <taxon>Nematoda</taxon>
        <taxon>Chromadorea</taxon>
        <taxon>Rhabditida</taxon>
        <taxon>Rhabditina</taxon>
        <taxon>Rhabditomorpha</taxon>
        <taxon>Rhabditoidea</taxon>
        <taxon>Rhabditidae</taxon>
        <taxon>Peloderinae</taxon>
        <taxon>Caenorhabditis</taxon>
    </lineage>
</organism>
<keyword evidence="4" id="KW-1185">Reference proteome</keyword>
<dbReference type="EMBL" id="PDUG01000003">
    <property type="protein sequence ID" value="PIC41906.1"/>
    <property type="molecule type" value="Genomic_DNA"/>
</dbReference>
<accession>A0A2G5URM6</accession>
<name>A0A2G5URM6_9PELO</name>
<proteinExistence type="predicted"/>
<evidence type="ECO:0000256" key="1">
    <source>
        <dbReference type="SAM" id="MobiDB-lite"/>
    </source>
</evidence>
<dbReference type="PANTHER" id="PTHR21503">
    <property type="entry name" value="F-BOX-CONTAINING HYPOTHETICAL PROTEIN C.ELEGANS"/>
    <property type="match status" value="1"/>
</dbReference>
<dbReference type="PANTHER" id="PTHR21503:SF8">
    <property type="entry name" value="F-BOX ASSOCIATED DOMAIN-CONTAINING PROTEIN-RELATED"/>
    <property type="match status" value="1"/>
</dbReference>
<evidence type="ECO:0000259" key="2">
    <source>
        <dbReference type="PROSITE" id="PS50181"/>
    </source>
</evidence>
<dbReference type="AlphaFoldDB" id="A0A2G5URM6"/>
<sequence length="415" mass="48763">MVQQILSCVRHDKMRCPGSLDLVAPLSRLQVGNARTTWVLPMLSETRPRHAVIEAFGLMKLSIFPYVVQKEILDNMKTSNLFLLSFVSKNMKKLIKSSQAKRFKSINHIVYGDPSLFGLRNKREVYIPCMPEPDNIMELFERREEIENDYFRLNLAGKIMNFRFSDQNLPGAYFHPNDKESAIESIHKYFLDFFSDTVEYQWYQWTAYDKDFIPHIPKLSLCISFFPQSYRDIDVESLEKFFNLSPVLKRITMILATSALLRPESKFYQAESVCLRLRSENVPTFLRHFQGRQAFLGCCKFTIAILREFMNRWRSGEVCQKLEYLHVRFDSDRTLQNEFLNANEVQRIDARKKPPTHTLPREFQPADGPNPDPITSHSYIVRKTDNRVASISVQEDMFSFGVWKETKQEFLRMVE</sequence>
<evidence type="ECO:0000313" key="3">
    <source>
        <dbReference type="EMBL" id="PIC41906.1"/>
    </source>
</evidence>
<dbReference type="PROSITE" id="PS50181">
    <property type="entry name" value="FBOX"/>
    <property type="match status" value="1"/>
</dbReference>
<feature type="region of interest" description="Disordered" evidence="1">
    <location>
        <begin position="353"/>
        <end position="375"/>
    </location>
</feature>
<dbReference type="InterPro" id="IPR001810">
    <property type="entry name" value="F-box_dom"/>
</dbReference>